<name>A0A7C9W1Y6_9PSEU</name>
<dbReference type="PROSITE" id="PS50043">
    <property type="entry name" value="HTH_LUXR_2"/>
    <property type="match status" value="1"/>
</dbReference>
<sequence>MTNNDIATALVIGRRTVESHLENILKKLGLTSRTQVASWLSGRPPRSP</sequence>
<dbReference type="Proteomes" id="UP000481360">
    <property type="component" value="Unassembled WGS sequence"/>
</dbReference>
<dbReference type="InterPro" id="IPR036388">
    <property type="entry name" value="WH-like_DNA-bd_sf"/>
</dbReference>
<dbReference type="InterPro" id="IPR000792">
    <property type="entry name" value="Tscrpt_reg_LuxR_C"/>
</dbReference>
<accession>A0A7C9W1Y6</accession>
<keyword evidence="3" id="KW-1185">Reference proteome</keyword>
<organism evidence="2 3">
    <name type="scientific">Lentzea alba</name>
    <dbReference type="NCBI Taxonomy" id="2714351"/>
    <lineage>
        <taxon>Bacteria</taxon>
        <taxon>Bacillati</taxon>
        <taxon>Actinomycetota</taxon>
        <taxon>Actinomycetes</taxon>
        <taxon>Pseudonocardiales</taxon>
        <taxon>Pseudonocardiaceae</taxon>
        <taxon>Lentzea</taxon>
    </lineage>
</organism>
<evidence type="ECO:0000259" key="1">
    <source>
        <dbReference type="PROSITE" id="PS50043"/>
    </source>
</evidence>
<comment type="caution">
    <text evidence="2">The sequence shown here is derived from an EMBL/GenBank/DDBJ whole genome shotgun (WGS) entry which is preliminary data.</text>
</comment>
<dbReference type="Pfam" id="PF00196">
    <property type="entry name" value="GerE"/>
    <property type="match status" value="1"/>
</dbReference>
<dbReference type="SMART" id="SM00421">
    <property type="entry name" value="HTH_LUXR"/>
    <property type="match status" value="1"/>
</dbReference>
<dbReference type="Gene3D" id="1.10.10.10">
    <property type="entry name" value="Winged helix-like DNA-binding domain superfamily/Winged helix DNA-binding domain"/>
    <property type="match status" value="1"/>
</dbReference>
<proteinExistence type="predicted"/>
<gene>
    <name evidence="2" type="ORF">G7043_36565</name>
</gene>
<feature type="domain" description="HTH luxR-type" evidence="1">
    <location>
        <begin position="1"/>
        <end position="44"/>
    </location>
</feature>
<evidence type="ECO:0000313" key="3">
    <source>
        <dbReference type="Proteomes" id="UP000481360"/>
    </source>
</evidence>
<dbReference type="SUPFAM" id="SSF46894">
    <property type="entry name" value="C-terminal effector domain of the bipartite response regulators"/>
    <property type="match status" value="1"/>
</dbReference>
<dbReference type="InterPro" id="IPR016032">
    <property type="entry name" value="Sig_transdc_resp-reg_C-effctor"/>
</dbReference>
<dbReference type="GO" id="GO:0003677">
    <property type="term" value="F:DNA binding"/>
    <property type="evidence" value="ECO:0007669"/>
    <property type="project" value="InterPro"/>
</dbReference>
<dbReference type="GO" id="GO:0006355">
    <property type="term" value="P:regulation of DNA-templated transcription"/>
    <property type="evidence" value="ECO:0007669"/>
    <property type="project" value="InterPro"/>
</dbReference>
<protein>
    <submittedName>
        <fullName evidence="2">Helix-turn-helix transcriptional regulator</fullName>
    </submittedName>
</protein>
<dbReference type="EMBL" id="JAAMPJ010000012">
    <property type="protein sequence ID" value="NGY64438.1"/>
    <property type="molecule type" value="Genomic_DNA"/>
</dbReference>
<reference evidence="2 3" key="1">
    <citation type="submission" date="2020-03" db="EMBL/GenBank/DDBJ databases">
        <title>Isolation and identification of active actinomycetes.</title>
        <authorList>
            <person name="Sun X."/>
        </authorList>
    </citation>
    <scope>NUCLEOTIDE SEQUENCE [LARGE SCALE GENOMIC DNA]</scope>
    <source>
        <strain evidence="2 3">NEAU-D13</strain>
    </source>
</reference>
<evidence type="ECO:0000313" key="2">
    <source>
        <dbReference type="EMBL" id="NGY64438.1"/>
    </source>
</evidence>
<dbReference type="AlphaFoldDB" id="A0A7C9W1Y6"/>